<dbReference type="SUPFAM" id="SSF52540">
    <property type="entry name" value="P-loop containing nucleoside triphosphate hydrolases"/>
    <property type="match status" value="2"/>
</dbReference>
<keyword evidence="6 12" id="KW-0547">Nucleotide-binding</keyword>
<feature type="domain" description="ABC transporter" evidence="13">
    <location>
        <begin position="326"/>
        <end position="543"/>
    </location>
</feature>
<dbReference type="KEGG" id="cmc:CMN_01427"/>
<evidence type="ECO:0000256" key="1">
    <source>
        <dbReference type="ARBA" id="ARBA00005868"/>
    </source>
</evidence>
<evidence type="ECO:0000256" key="2">
    <source>
        <dbReference type="ARBA" id="ARBA00022490"/>
    </source>
</evidence>
<comment type="similarity">
    <text evidence="1 12">Belongs to the ABC transporter superfamily. ABCF family. Translational throttle EttA subfamily.</text>
</comment>
<evidence type="ECO:0000313" key="14">
    <source>
        <dbReference type="EMBL" id="CCE75377.1"/>
    </source>
</evidence>
<dbReference type="GO" id="GO:0005737">
    <property type="term" value="C:cytoplasm"/>
    <property type="evidence" value="ECO:0007669"/>
    <property type="project" value="UniProtKB-SubCell"/>
</dbReference>
<dbReference type="NCBIfam" id="TIGR03719">
    <property type="entry name" value="ABC_ABC_ChvD"/>
    <property type="match status" value="1"/>
</dbReference>
<comment type="domain">
    <text evidence="12">The P-site tRNA interaction motif (PtIM domain) probably interacts with the P-site tRNA(fMet) as well as the 23S rRNA.</text>
</comment>
<dbReference type="FunFam" id="3.40.50.300:FF:000011">
    <property type="entry name" value="Putative ABC transporter ATP-binding component"/>
    <property type="match status" value="1"/>
</dbReference>
<dbReference type="InterPro" id="IPR022374">
    <property type="entry name" value="EttA"/>
</dbReference>
<dbReference type="AlphaFoldDB" id="A0AAI8ZI35"/>
<evidence type="ECO:0000256" key="4">
    <source>
        <dbReference type="ARBA" id="ARBA00022730"/>
    </source>
</evidence>
<reference evidence="15" key="2">
    <citation type="submission" date="2013-04" db="EMBL/GenBank/DDBJ databases">
        <title>The genome sequence of the maize-pathogen Clavibacter michiganensis subsp. nebraskensis.</title>
        <authorList>
            <person name="Gartemann K.H."/>
            <person name="Blom J."/>
            <person name="Dreiseikelmann B."/>
            <person name="Fluegel M."/>
            <person name="Jaenicke S."/>
            <person name="Linke B."/>
            <person name="Sczcepanowski R."/>
            <person name="Wittmann J."/>
            <person name="Goesmann A."/>
            <person name="Puehler A."/>
            <person name="Eichenlaub R."/>
            <person name="Rueckert C."/>
        </authorList>
    </citation>
    <scope>NUCLEOTIDE SEQUENCE [LARGE SCALE GENOMIC DNA]</scope>
    <source>
        <strain evidence="15">NCPPB 2581</strain>
    </source>
</reference>
<comment type="subcellular location">
    <subcellularLocation>
        <location evidence="12">Cytoplasm</location>
    </subcellularLocation>
    <text evidence="12">Associates with ribosomes and polysomes.</text>
</comment>
<keyword evidence="7 12" id="KW-0378">Hydrolase</keyword>
<evidence type="ECO:0000256" key="5">
    <source>
        <dbReference type="ARBA" id="ARBA00022737"/>
    </source>
</evidence>
<reference evidence="14 15" key="1">
    <citation type="submission" date="2011-11" db="EMBL/GenBank/DDBJ databases">
        <authorList>
            <person name="Gartemann K."/>
        </authorList>
    </citation>
    <scope>NUCLEOTIDE SEQUENCE [LARGE SCALE GENOMIC DNA]</scope>
    <source>
        <strain evidence="15">NCPPB 2581</strain>
    </source>
</reference>
<evidence type="ECO:0000256" key="11">
    <source>
        <dbReference type="ARBA" id="ARBA00022917"/>
    </source>
</evidence>
<dbReference type="Proteomes" id="UP000012170">
    <property type="component" value="Chromosome"/>
</dbReference>
<evidence type="ECO:0000256" key="6">
    <source>
        <dbReference type="ARBA" id="ARBA00022741"/>
    </source>
</evidence>
<dbReference type="GO" id="GO:0043022">
    <property type="term" value="F:ribosome binding"/>
    <property type="evidence" value="ECO:0007669"/>
    <property type="project" value="UniProtKB-UniRule"/>
</dbReference>
<organism evidence="14 15">
    <name type="scientific">Clavibacter nebraskensis NCPPB 2581</name>
    <dbReference type="NCBI Taxonomy" id="1097677"/>
    <lineage>
        <taxon>Bacteria</taxon>
        <taxon>Bacillati</taxon>
        <taxon>Actinomycetota</taxon>
        <taxon>Actinomycetes</taxon>
        <taxon>Micrococcales</taxon>
        <taxon>Microbacteriaceae</taxon>
        <taxon>Clavibacter</taxon>
    </lineage>
</organism>
<dbReference type="InterPro" id="IPR003439">
    <property type="entry name" value="ABC_transporter-like_ATP-bd"/>
</dbReference>
<comment type="function">
    <text evidence="12">A translation factor that gates the progression of the 70S ribosomal initiation complex (IC, containing tRNA(fMet) in the P-site) into the translation elongation cycle by using a mechanism sensitive to the ATP/ADP ratio. Binds to the 70S ribosome E-site where it modulates the state of the translating ribosome during subunit translocation. ATP hydrolysis probably frees it from the ribosome, which can enter the elongation phase.</text>
</comment>
<sequence length="562" mass="62143">MTMAEYIYSMVRARKSVGDKLILDDVTMSFIPGAKIGVVGPNGAGKSTILKIMAGLDTPSNGEAKLSPGYSVGILMQEPELDESKTVLENVQEGVGPLKAQVDRYNEIAAAMAEPDADFDTLLAEMGTLQEAIDAADGWELDSQLEQAMDALRTPPGDASVANLSGGEKRRVALCKLLLQKPDLLLLDEPTNHLDAESVLWLEQHLSKYPGAVLAVTHDRYFLDHVAEWIAEVDRGRLYPYEGNYSTYLEKKQERLSVQGKKDAKLSKRLAEELDWVRSNAKGRQAKSKARLARYEEMVTEAERTRKLDFEEIQIPVGPRLGSQVIDATKLHKQFGERVLIDDLSFTLPRNGIVGVIGPNGVGKTTLFKTIVGFEPLDAGELKVGDTVDISYVDQSRGGIDPEKSLFEVVSDGQDYIQVGKQEVPARAYVSTFGFKGPDQQKKAGILSGGERNRLNLALTLKQGGNLLLLDEPTNDLDVETLGSLENALLEFPGCAVVITHDRWFLDRIATHILSYEGTEEDPANWYWFEGNFESYEQNKIERLGADAAKPHRSAYRKLTRD</sequence>
<keyword evidence="3 12" id="KW-0820">tRNA-binding</keyword>
<dbReference type="NCBIfam" id="NF008775">
    <property type="entry name" value="PRK11819.1"/>
    <property type="match status" value="1"/>
</dbReference>
<dbReference type="PANTHER" id="PTHR43858">
    <property type="entry name" value="ENERGY-DEPENDENT TRANSLATIONAL THROTTLE PROTEIN ETTA"/>
    <property type="match status" value="1"/>
</dbReference>
<keyword evidence="9 12" id="KW-0810">Translation regulation</keyword>
<evidence type="ECO:0000259" key="13">
    <source>
        <dbReference type="PROSITE" id="PS50893"/>
    </source>
</evidence>
<comment type="subunit">
    <text evidence="12">Monomer. Probably contacts ribosomal proteins L1, L5, L33 and S7, the 16S and 23S rRNA and the P-site containing tRNA(fMet).</text>
</comment>
<evidence type="ECO:0000256" key="10">
    <source>
        <dbReference type="ARBA" id="ARBA00022884"/>
    </source>
</evidence>
<keyword evidence="2 12" id="KW-0963">Cytoplasm</keyword>
<proteinExistence type="inferred from homology"/>
<comment type="caution">
    <text evidence="12">Lacks conserved residue(s) required for the propagation of feature annotation.</text>
</comment>
<feature type="region of interest" description="Arm" evidence="12">
    <location>
        <begin position="96"/>
        <end position="140"/>
    </location>
</feature>
<dbReference type="GO" id="GO:0045900">
    <property type="term" value="P:negative regulation of translational elongation"/>
    <property type="evidence" value="ECO:0007669"/>
    <property type="project" value="UniProtKB-UniRule"/>
</dbReference>
<dbReference type="EMBL" id="HE614873">
    <property type="protein sequence ID" value="CCE75377.1"/>
    <property type="molecule type" value="Genomic_DNA"/>
</dbReference>
<dbReference type="GO" id="GO:0019843">
    <property type="term" value="F:rRNA binding"/>
    <property type="evidence" value="ECO:0007669"/>
    <property type="project" value="UniProtKB-UniRule"/>
</dbReference>
<evidence type="ECO:0000313" key="15">
    <source>
        <dbReference type="Proteomes" id="UP000012170"/>
    </source>
</evidence>
<dbReference type="FunFam" id="3.40.50.300:FF:000183">
    <property type="entry name" value="ABC transporter ATP-binding protein yjjK"/>
    <property type="match status" value="1"/>
</dbReference>
<gene>
    <name evidence="12" type="primary">ettA</name>
    <name evidence="14" type="ORF">CMN_01427</name>
</gene>
<dbReference type="GO" id="GO:0005524">
    <property type="term" value="F:ATP binding"/>
    <property type="evidence" value="ECO:0007669"/>
    <property type="project" value="UniProtKB-UniRule"/>
</dbReference>
<keyword evidence="11 12" id="KW-0648">Protein biosynthesis</keyword>
<keyword evidence="10 12" id="KW-0694">RNA-binding</keyword>
<dbReference type="HAMAP" id="MF_00847">
    <property type="entry name" value="EttA"/>
    <property type="match status" value="1"/>
</dbReference>
<dbReference type="PROSITE" id="PS50893">
    <property type="entry name" value="ABC_TRANSPORTER_2"/>
    <property type="match status" value="2"/>
</dbReference>
<name>A0AAI8ZI35_9MICO</name>
<dbReference type="InterPro" id="IPR003593">
    <property type="entry name" value="AAA+_ATPase"/>
</dbReference>
<feature type="domain" description="ABC transporter" evidence="13">
    <location>
        <begin position="5"/>
        <end position="260"/>
    </location>
</feature>
<dbReference type="GO" id="GO:0016887">
    <property type="term" value="F:ATP hydrolysis activity"/>
    <property type="evidence" value="ECO:0007669"/>
    <property type="project" value="UniProtKB-UniRule"/>
</dbReference>
<dbReference type="PROSITE" id="PS00211">
    <property type="entry name" value="ABC_TRANSPORTER_1"/>
    <property type="match status" value="2"/>
</dbReference>
<dbReference type="EC" id="3.6.1.-" evidence="12"/>
<dbReference type="InterPro" id="IPR027417">
    <property type="entry name" value="P-loop_NTPase"/>
</dbReference>
<evidence type="ECO:0000256" key="7">
    <source>
        <dbReference type="ARBA" id="ARBA00022801"/>
    </source>
</evidence>
<keyword evidence="8 12" id="KW-0067">ATP-binding</keyword>
<evidence type="ECO:0000256" key="12">
    <source>
        <dbReference type="HAMAP-Rule" id="MF_00847"/>
    </source>
</evidence>
<dbReference type="PANTHER" id="PTHR43858:SF1">
    <property type="entry name" value="ABC TRANSPORTER-RELATED PROTEIN"/>
    <property type="match status" value="1"/>
</dbReference>
<protein>
    <recommendedName>
        <fullName evidence="12">Energy-dependent translational throttle protein EttA</fullName>
        <ecNumber evidence="12">3.6.1.-</ecNumber>
    </recommendedName>
    <alternativeName>
        <fullName evidence="12">Translational regulatory factor EttA</fullName>
    </alternativeName>
</protein>
<dbReference type="Pfam" id="PF12848">
    <property type="entry name" value="ABC_tran_Xtn"/>
    <property type="match status" value="1"/>
</dbReference>
<dbReference type="InterPro" id="IPR032781">
    <property type="entry name" value="ABC_tran_Xtn"/>
</dbReference>
<dbReference type="InterPro" id="IPR017871">
    <property type="entry name" value="ABC_transporter-like_CS"/>
</dbReference>
<evidence type="ECO:0000256" key="9">
    <source>
        <dbReference type="ARBA" id="ARBA00022845"/>
    </source>
</evidence>
<dbReference type="GO" id="GO:0006412">
    <property type="term" value="P:translation"/>
    <property type="evidence" value="ECO:0007669"/>
    <property type="project" value="UniProtKB-KW"/>
</dbReference>
<dbReference type="CDD" id="cd03221">
    <property type="entry name" value="ABCF_EF-3"/>
    <property type="match status" value="2"/>
</dbReference>
<evidence type="ECO:0000256" key="3">
    <source>
        <dbReference type="ARBA" id="ARBA00022555"/>
    </source>
</evidence>
<keyword evidence="5 12" id="KW-0677">Repeat</keyword>
<dbReference type="GO" id="GO:0000049">
    <property type="term" value="F:tRNA binding"/>
    <property type="evidence" value="ECO:0007669"/>
    <property type="project" value="UniProtKB-UniRule"/>
</dbReference>
<dbReference type="SMART" id="SM00382">
    <property type="entry name" value="AAA"/>
    <property type="match status" value="2"/>
</dbReference>
<keyword evidence="4 12" id="KW-0699">rRNA-binding</keyword>
<feature type="binding site" evidence="12">
    <location>
        <begin position="40"/>
        <end position="47"/>
    </location>
    <ligand>
        <name>ATP</name>
        <dbReference type="ChEBI" id="CHEBI:30616"/>
        <label>1</label>
    </ligand>
</feature>
<comment type="domain">
    <text evidence="12">The arm domain is inserted in the first ABC transporter domain. Probably contacts ribosomal protein L1.</text>
</comment>
<evidence type="ECO:0000256" key="8">
    <source>
        <dbReference type="ARBA" id="ARBA00022840"/>
    </source>
</evidence>
<accession>A0AAI8ZI35</accession>
<dbReference type="Gene3D" id="3.40.50.300">
    <property type="entry name" value="P-loop containing nucleotide triphosphate hydrolases"/>
    <property type="match status" value="2"/>
</dbReference>
<feature type="binding site" evidence="12">
    <location>
        <begin position="358"/>
        <end position="365"/>
    </location>
    <ligand>
        <name>ATP</name>
        <dbReference type="ChEBI" id="CHEBI:30616"/>
        <label>2</label>
    </ligand>
</feature>
<dbReference type="Pfam" id="PF00005">
    <property type="entry name" value="ABC_tran"/>
    <property type="match status" value="2"/>
</dbReference>
<comment type="catalytic activity">
    <reaction evidence="12">
        <text>ATP + H2O = ADP + phosphate + H(+)</text>
        <dbReference type="Rhea" id="RHEA:13065"/>
        <dbReference type="ChEBI" id="CHEBI:15377"/>
        <dbReference type="ChEBI" id="CHEBI:15378"/>
        <dbReference type="ChEBI" id="CHEBI:30616"/>
        <dbReference type="ChEBI" id="CHEBI:43474"/>
        <dbReference type="ChEBI" id="CHEBI:456216"/>
    </reaction>
</comment>